<protein>
    <submittedName>
        <fullName evidence="1">Uncharacterized protein</fullName>
    </submittedName>
</protein>
<accession>A0AAQ3SCX3</accession>
<organism evidence="1 2">
    <name type="scientific">Vigna mungo</name>
    <name type="common">Black gram</name>
    <name type="synonym">Phaseolus mungo</name>
    <dbReference type="NCBI Taxonomy" id="3915"/>
    <lineage>
        <taxon>Eukaryota</taxon>
        <taxon>Viridiplantae</taxon>
        <taxon>Streptophyta</taxon>
        <taxon>Embryophyta</taxon>
        <taxon>Tracheophyta</taxon>
        <taxon>Spermatophyta</taxon>
        <taxon>Magnoliopsida</taxon>
        <taxon>eudicotyledons</taxon>
        <taxon>Gunneridae</taxon>
        <taxon>Pentapetalae</taxon>
        <taxon>rosids</taxon>
        <taxon>fabids</taxon>
        <taxon>Fabales</taxon>
        <taxon>Fabaceae</taxon>
        <taxon>Papilionoideae</taxon>
        <taxon>50 kb inversion clade</taxon>
        <taxon>NPAAA clade</taxon>
        <taxon>indigoferoid/millettioid clade</taxon>
        <taxon>Phaseoleae</taxon>
        <taxon>Vigna</taxon>
    </lineage>
</organism>
<dbReference type="AlphaFoldDB" id="A0AAQ3SCX3"/>
<keyword evidence="2" id="KW-1185">Reference proteome</keyword>
<dbReference type="Proteomes" id="UP001374535">
    <property type="component" value="Chromosome 1"/>
</dbReference>
<evidence type="ECO:0000313" key="1">
    <source>
        <dbReference type="EMBL" id="WVZ24181.1"/>
    </source>
</evidence>
<reference evidence="1 2" key="1">
    <citation type="journal article" date="2023" name="Life. Sci Alliance">
        <title>Evolutionary insights into 3D genome organization and epigenetic landscape of Vigna mungo.</title>
        <authorList>
            <person name="Junaid A."/>
            <person name="Singh B."/>
            <person name="Bhatia S."/>
        </authorList>
    </citation>
    <scope>NUCLEOTIDE SEQUENCE [LARGE SCALE GENOMIC DNA]</scope>
    <source>
        <strain evidence="1">Urdbean</strain>
    </source>
</reference>
<evidence type="ECO:0000313" key="2">
    <source>
        <dbReference type="Proteomes" id="UP001374535"/>
    </source>
</evidence>
<gene>
    <name evidence="1" type="ORF">V8G54_002725</name>
</gene>
<sequence length="119" mass="13610">MALRRLGLWLYPSRVLSLNSQPFFPSSSVFKRKSKTCPEKNSICKLPVIGLLNKNWMYSGIVQILRKAIAKRGVNTSLIKITWKKLIKQGAKDFHPVQLLLNDRRQHAVKGHSFPVTLN</sequence>
<proteinExistence type="predicted"/>
<name>A0AAQ3SCX3_VIGMU</name>
<dbReference type="EMBL" id="CP144700">
    <property type="protein sequence ID" value="WVZ24181.1"/>
    <property type="molecule type" value="Genomic_DNA"/>
</dbReference>